<evidence type="ECO:0000256" key="1">
    <source>
        <dbReference type="ARBA" id="ARBA00022450"/>
    </source>
</evidence>
<dbReference type="InterPro" id="IPR036291">
    <property type="entry name" value="NAD(P)-bd_dom_sf"/>
</dbReference>
<feature type="region of interest" description="C-terminal hotdog fold" evidence="3">
    <location>
        <begin position="139"/>
        <end position="315"/>
    </location>
</feature>
<dbReference type="InterPro" id="IPR020843">
    <property type="entry name" value="ER"/>
</dbReference>
<dbReference type="Gene3D" id="3.10.129.110">
    <property type="entry name" value="Polyketide synthase dehydratase"/>
    <property type="match status" value="1"/>
</dbReference>
<keyword evidence="1" id="KW-0596">Phosphopantetheine</keyword>
<dbReference type="PANTHER" id="PTHR43775">
    <property type="entry name" value="FATTY ACID SYNTHASE"/>
    <property type="match status" value="1"/>
</dbReference>
<dbReference type="InterPro" id="IPR013968">
    <property type="entry name" value="PKS_KR"/>
</dbReference>
<dbReference type="PROSITE" id="PS52019">
    <property type="entry name" value="PKS_MFAS_DH"/>
    <property type="match status" value="1"/>
</dbReference>
<dbReference type="InterPro" id="IPR056501">
    <property type="entry name" value="NAD-bd_HRPKS_sdrA"/>
</dbReference>
<keyword evidence="2" id="KW-0597">Phosphoprotein</keyword>
<comment type="caution">
    <text evidence="5">The sequence shown here is derived from an EMBL/GenBank/DDBJ whole genome shotgun (WGS) entry which is preliminary data.</text>
</comment>
<dbReference type="SUPFAM" id="SSF51735">
    <property type="entry name" value="NAD(P)-binding Rossmann-fold domains"/>
    <property type="match status" value="2"/>
</dbReference>
<dbReference type="InterPro" id="IPR049552">
    <property type="entry name" value="PKS_DH_N"/>
</dbReference>
<dbReference type="InterPro" id="IPR042104">
    <property type="entry name" value="PKS_dehydratase_sf"/>
</dbReference>
<feature type="active site" description="Proton acceptor; for dehydratase activity" evidence="3">
    <location>
        <position position="17"/>
    </location>
</feature>
<gene>
    <name evidence="5" type="ORF">CCHLO57077_00018522</name>
</gene>
<keyword evidence="6" id="KW-1185">Reference proteome</keyword>
<dbReference type="InterPro" id="IPR050091">
    <property type="entry name" value="PKS_NRPS_Biosynth_Enz"/>
</dbReference>
<dbReference type="Pfam" id="PF14765">
    <property type="entry name" value="PS-DH"/>
    <property type="match status" value="1"/>
</dbReference>
<feature type="region of interest" description="N-terminal hotdog fold" evidence="3">
    <location>
        <begin position="1"/>
        <end position="126"/>
    </location>
</feature>
<evidence type="ECO:0000313" key="6">
    <source>
        <dbReference type="Proteomes" id="UP001160390"/>
    </source>
</evidence>
<evidence type="ECO:0000313" key="5">
    <source>
        <dbReference type="EMBL" id="CAI6076968.1"/>
    </source>
</evidence>
<dbReference type="Gene3D" id="3.90.180.10">
    <property type="entry name" value="Medium-chain alcohol dehydrogenases, catalytic domain"/>
    <property type="match status" value="1"/>
</dbReference>
<dbReference type="GO" id="GO:0016491">
    <property type="term" value="F:oxidoreductase activity"/>
    <property type="evidence" value="ECO:0007669"/>
    <property type="project" value="InterPro"/>
</dbReference>
<dbReference type="GO" id="GO:0044550">
    <property type="term" value="P:secondary metabolite biosynthetic process"/>
    <property type="evidence" value="ECO:0007669"/>
    <property type="project" value="TreeGrafter"/>
</dbReference>
<dbReference type="Gene3D" id="3.40.50.720">
    <property type="entry name" value="NAD(P)-binding Rossmann-like Domain"/>
    <property type="match status" value="2"/>
</dbReference>
<dbReference type="InterPro" id="IPR020807">
    <property type="entry name" value="PKS_DH"/>
</dbReference>
<dbReference type="Pfam" id="PF21089">
    <property type="entry name" value="PKS_DH_N"/>
    <property type="match status" value="1"/>
</dbReference>
<dbReference type="InterPro" id="IPR049900">
    <property type="entry name" value="PKS_mFAS_DH"/>
</dbReference>
<dbReference type="Proteomes" id="UP001160390">
    <property type="component" value="Unassembled WGS sequence"/>
</dbReference>
<evidence type="ECO:0000259" key="4">
    <source>
        <dbReference type="PROSITE" id="PS52019"/>
    </source>
</evidence>
<evidence type="ECO:0000256" key="3">
    <source>
        <dbReference type="PROSITE-ProRule" id="PRU01363"/>
    </source>
</evidence>
<protein>
    <recommendedName>
        <fullName evidence="4">PKS/mFAS DH domain-containing protein</fullName>
    </recommendedName>
</protein>
<dbReference type="InterPro" id="IPR049551">
    <property type="entry name" value="PKS_DH_C"/>
</dbReference>
<name>A0AA35LU69_9HYPO</name>
<accession>A0AA35LU69</accession>
<feature type="active site" description="Proton donor; for dehydratase activity" evidence="3">
    <location>
        <position position="204"/>
    </location>
</feature>
<proteinExistence type="predicted"/>
<organism evidence="5 6">
    <name type="scientific">Clonostachys chloroleuca</name>
    <dbReference type="NCBI Taxonomy" id="1926264"/>
    <lineage>
        <taxon>Eukaryota</taxon>
        <taxon>Fungi</taxon>
        <taxon>Dikarya</taxon>
        <taxon>Ascomycota</taxon>
        <taxon>Pezizomycotina</taxon>
        <taxon>Sordariomycetes</taxon>
        <taxon>Hypocreomycetidae</taxon>
        <taxon>Hypocreales</taxon>
        <taxon>Bionectriaceae</taxon>
        <taxon>Clonostachys</taxon>
    </lineage>
</organism>
<dbReference type="InterPro" id="IPR011032">
    <property type="entry name" value="GroES-like_sf"/>
</dbReference>
<dbReference type="AlphaFoldDB" id="A0AA35LU69"/>
<evidence type="ECO:0000256" key="2">
    <source>
        <dbReference type="ARBA" id="ARBA00022553"/>
    </source>
</evidence>
<feature type="domain" description="PKS/mFAS DH" evidence="4">
    <location>
        <begin position="1"/>
        <end position="315"/>
    </location>
</feature>
<dbReference type="Pfam" id="PF23114">
    <property type="entry name" value="NAD-bd_HRPKS_sdrA"/>
    <property type="match status" value="1"/>
</dbReference>
<dbReference type="EMBL" id="CABFNP030000664">
    <property type="protein sequence ID" value="CAI6076968.1"/>
    <property type="molecule type" value="Genomic_DNA"/>
</dbReference>
<reference evidence="5" key="1">
    <citation type="submission" date="2023-01" db="EMBL/GenBank/DDBJ databases">
        <authorList>
            <person name="Piombo E."/>
        </authorList>
    </citation>
    <scope>NUCLEOTIDE SEQUENCE</scope>
</reference>
<dbReference type="Pfam" id="PF08659">
    <property type="entry name" value="KR"/>
    <property type="match status" value="1"/>
</dbReference>
<dbReference type="GO" id="GO:0006633">
    <property type="term" value="P:fatty acid biosynthetic process"/>
    <property type="evidence" value="ECO:0007669"/>
    <property type="project" value="TreeGrafter"/>
</dbReference>
<dbReference type="SMART" id="SM00826">
    <property type="entry name" value="PKS_DH"/>
    <property type="match status" value="1"/>
</dbReference>
<dbReference type="GO" id="GO:0004312">
    <property type="term" value="F:fatty acid synthase activity"/>
    <property type="evidence" value="ECO:0007669"/>
    <property type="project" value="TreeGrafter"/>
</dbReference>
<dbReference type="PANTHER" id="PTHR43775:SF37">
    <property type="entry name" value="SI:DKEY-61P9.11"/>
    <property type="match status" value="1"/>
</dbReference>
<dbReference type="SMART" id="SM00829">
    <property type="entry name" value="PKS_ER"/>
    <property type="match status" value="1"/>
</dbReference>
<dbReference type="SUPFAM" id="SSF50129">
    <property type="entry name" value="GroES-like"/>
    <property type="match status" value="1"/>
</dbReference>
<sequence>MWRNILRQGDLPWLVQHKVAGEVLMPGAGYLALAIEAMTQIKDQAEEPLAVESFTIRNLAIATATVLTDDDTGTETIFVMRPLTRKLEVSTEHKTGQWYEFALSCYSYGTWKEAVRGKIAINVNGPAAIQPPQSLPETPDKMEYLNWLNKLRALGIELGPVFHHTSNIYSDGKSHVACGDMRIAKECGLVEGVSRYALHPTVLDSIVRPATFVAHNGVIDDLRTGMIPTHYGEVKVYPPTDDQLTKEGALKVWATNPLLYSAAVPPEYQGYLQKDLYQKTDYKIDADYPRWADEADPTKRVLCLNESLVPQLLHTESLLKISVAAGSQEIAESIHRQYSYSDAIDVIKFDLDSSDASTLSTKYDLAVFSTSEVPEKQILDRIRGLLADKGQLLLDVSGSSEPEKWHEALKSSGFSGTEFGLSGCTILTRVVELPNRHTNGDTNGHANGVSTLSKPIISIIYKKQPAAVVSQVHKELIYQGWETRLQKLDSYEPAEDERVVMLADAEGPFLAILEEAQLEILKAITESAQSIVWVNCGGLLAGDKPEFGMAEGFARAIRAEKTFMDFVTMDYDAEHTSDARVASFVADILRRQQELGKNGENEYCLQAGAVYVGRLVADRGLNRQFAPDSDETVTLYQRDGPSFRASISEGAISYRVDPREKAVGADEVKVHVAAIGLSAEDGSDGRTFLDHELAGTVISVGENVTDIKLGSKITGFAVDNLSTYQVTPSSLVRPLTTSASVVEAATIPSAFSTTVAIVDGMGAVGLAAIQWCKLLGVAIVVVAASESTEALLLEQCLVAKERIVSAVGGGLSARLKLTTGGKGIDVLFCSAASDKTTIAECGALQKCVDAFEKGTIKPLTPISIVKPPKIEHFIQSSPQELSSGKRVLSHDEDASFNALPSIMPLKFREDATYLLVGCLGGLGVHVALWMAQRGAKHLAFVSRGGTAKEEAAQTVQALIDVWV</sequence>